<evidence type="ECO:0000256" key="2">
    <source>
        <dbReference type="ARBA" id="ARBA00004300"/>
    </source>
</evidence>
<accession>A0A8J1TN49</accession>
<proteinExistence type="inferred from homology"/>
<evidence type="ECO:0000256" key="4">
    <source>
        <dbReference type="ARBA" id="ARBA00022490"/>
    </source>
</evidence>
<feature type="region of interest" description="Disordered" evidence="6">
    <location>
        <begin position="75"/>
        <end position="109"/>
    </location>
</feature>
<evidence type="ECO:0000256" key="5">
    <source>
        <dbReference type="ARBA" id="ARBA00023212"/>
    </source>
</evidence>
<protein>
    <submittedName>
        <fullName evidence="7">Uncharacterized protein</fullName>
    </submittedName>
</protein>
<evidence type="ECO:0000313" key="7">
    <source>
        <dbReference type="EMBL" id="CAH1802239.1"/>
    </source>
</evidence>
<dbReference type="AlphaFoldDB" id="A0A8J1TN49"/>
<keyword evidence="5" id="KW-0206">Cytoskeleton</keyword>
<reference evidence="7" key="1">
    <citation type="submission" date="2022-03" db="EMBL/GenBank/DDBJ databases">
        <authorList>
            <person name="Martin C."/>
        </authorList>
    </citation>
    <scope>NUCLEOTIDE SEQUENCE</scope>
</reference>
<feature type="compositionally biased region" description="Polar residues" evidence="6">
    <location>
        <begin position="91"/>
        <end position="101"/>
    </location>
</feature>
<evidence type="ECO:0000256" key="1">
    <source>
        <dbReference type="ARBA" id="ARBA00004186"/>
    </source>
</evidence>
<evidence type="ECO:0000256" key="6">
    <source>
        <dbReference type="SAM" id="MobiDB-lite"/>
    </source>
</evidence>
<comment type="similarity">
    <text evidence="3">Belongs to the MOZART2 family.</text>
</comment>
<dbReference type="GO" id="GO:0005813">
    <property type="term" value="C:centrosome"/>
    <property type="evidence" value="ECO:0007669"/>
    <property type="project" value="UniProtKB-SubCell"/>
</dbReference>
<dbReference type="OrthoDB" id="10064769at2759"/>
<evidence type="ECO:0000313" key="8">
    <source>
        <dbReference type="Proteomes" id="UP000749559"/>
    </source>
</evidence>
<comment type="subcellular location">
    <subcellularLocation>
        <location evidence="2">Cytoplasm</location>
        <location evidence="2">Cytoskeleton</location>
        <location evidence="2">Microtubule organizing center</location>
        <location evidence="2">Centrosome</location>
    </subcellularLocation>
    <subcellularLocation>
        <location evidence="1">Cytoplasm</location>
        <location evidence="1">Cytoskeleton</location>
        <location evidence="1">Spindle</location>
    </subcellularLocation>
</comment>
<sequence>MAKTNKKSEATYYTLQSQNVLSPDQTELFEMLHYAGVVIDPKVLKIVLDLLKINVAPSAIAQMLKSLKAQKYKKLAAKDKGPSGTKEQGEKSSTSARQTSGARLRAGAS</sequence>
<dbReference type="EMBL" id="CAIIXF020000012">
    <property type="protein sequence ID" value="CAH1802239.1"/>
    <property type="molecule type" value="Genomic_DNA"/>
</dbReference>
<organism evidence="7 8">
    <name type="scientific">Owenia fusiformis</name>
    <name type="common">Polychaete worm</name>
    <dbReference type="NCBI Taxonomy" id="6347"/>
    <lineage>
        <taxon>Eukaryota</taxon>
        <taxon>Metazoa</taxon>
        <taxon>Spiralia</taxon>
        <taxon>Lophotrochozoa</taxon>
        <taxon>Annelida</taxon>
        <taxon>Polychaeta</taxon>
        <taxon>Sedentaria</taxon>
        <taxon>Canalipalpata</taxon>
        <taxon>Sabellida</taxon>
        <taxon>Oweniida</taxon>
        <taxon>Oweniidae</taxon>
        <taxon>Owenia</taxon>
    </lineage>
</organism>
<comment type="caution">
    <text evidence="7">The sequence shown here is derived from an EMBL/GenBank/DDBJ whole genome shotgun (WGS) entry which is preliminary data.</text>
</comment>
<keyword evidence="4" id="KW-0963">Cytoplasm</keyword>
<dbReference type="PANTHER" id="PTHR28578">
    <property type="entry name" value="MITOTIC-SPINDLE ORGANIZING PROTEIN 2A-RELATED"/>
    <property type="match status" value="1"/>
</dbReference>
<evidence type="ECO:0000256" key="3">
    <source>
        <dbReference type="ARBA" id="ARBA00007286"/>
    </source>
</evidence>
<name>A0A8J1TN49_OWEFU</name>
<dbReference type="Pfam" id="PF12926">
    <property type="entry name" value="MOZART2"/>
    <property type="match status" value="1"/>
</dbReference>
<keyword evidence="8" id="KW-1185">Reference proteome</keyword>
<dbReference type="InterPro" id="IPR024332">
    <property type="entry name" value="MOZART2"/>
</dbReference>
<dbReference type="Proteomes" id="UP000749559">
    <property type="component" value="Unassembled WGS sequence"/>
</dbReference>
<gene>
    <name evidence="7" type="ORF">OFUS_LOCUS25944</name>
</gene>
<dbReference type="GO" id="GO:0005819">
    <property type="term" value="C:spindle"/>
    <property type="evidence" value="ECO:0007669"/>
    <property type="project" value="UniProtKB-SubCell"/>
</dbReference>
<dbReference type="PANTHER" id="PTHR28578:SF2">
    <property type="entry name" value="MITOTIC-SPINDLE ORGANIZING PROTEIN 2"/>
    <property type="match status" value="1"/>
</dbReference>